<dbReference type="GO" id="GO:0016491">
    <property type="term" value="F:oxidoreductase activity"/>
    <property type="evidence" value="ECO:0007669"/>
    <property type="project" value="UniProtKB-KW"/>
</dbReference>
<keyword evidence="3" id="KW-0560">Oxidoreductase</keyword>
<evidence type="ECO:0000256" key="1">
    <source>
        <dbReference type="ARBA" id="ARBA00005725"/>
    </source>
</evidence>
<keyword evidence="7" id="KW-1185">Reference proteome</keyword>
<name>A0AAD9AKU3_9PEZI</name>
<evidence type="ECO:0000313" key="7">
    <source>
        <dbReference type="Proteomes" id="UP001243330"/>
    </source>
</evidence>
<proteinExistence type="inferred from homology"/>
<dbReference type="EMBL" id="JAQOWY010000205">
    <property type="protein sequence ID" value="KAK1847339.1"/>
    <property type="molecule type" value="Genomic_DNA"/>
</dbReference>
<organism evidence="6 7">
    <name type="scientific">Colletotrichum chrysophilum</name>
    <dbReference type="NCBI Taxonomy" id="1836956"/>
    <lineage>
        <taxon>Eukaryota</taxon>
        <taxon>Fungi</taxon>
        <taxon>Dikarya</taxon>
        <taxon>Ascomycota</taxon>
        <taxon>Pezizomycotina</taxon>
        <taxon>Sordariomycetes</taxon>
        <taxon>Hypocreomycetidae</taxon>
        <taxon>Glomerellales</taxon>
        <taxon>Glomerellaceae</taxon>
        <taxon>Colletotrichum</taxon>
        <taxon>Colletotrichum gloeosporioides species complex</taxon>
    </lineage>
</organism>
<keyword evidence="2" id="KW-0521">NADP</keyword>
<feature type="compositionally biased region" description="Polar residues" evidence="4">
    <location>
        <begin position="1"/>
        <end position="10"/>
    </location>
</feature>
<evidence type="ECO:0000256" key="2">
    <source>
        <dbReference type="ARBA" id="ARBA00022857"/>
    </source>
</evidence>
<feature type="domain" description="NmrA-like" evidence="5">
    <location>
        <begin position="34"/>
        <end position="267"/>
    </location>
</feature>
<dbReference type="Gene3D" id="3.90.25.10">
    <property type="entry name" value="UDP-galactose 4-epimerase, domain 1"/>
    <property type="match status" value="1"/>
</dbReference>
<gene>
    <name evidence="6" type="ORF">CCHR01_10008</name>
</gene>
<feature type="region of interest" description="Disordered" evidence="4">
    <location>
        <begin position="1"/>
        <end position="23"/>
    </location>
</feature>
<dbReference type="SUPFAM" id="SSF51735">
    <property type="entry name" value="NAD(P)-binding Rossmann-fold domains"/>
    <property type="match status" value="1"/>
</dbReference>
<dbReference type="InterPro" id="IPR036291">
    <property type="entry name" value="NAD(P)-bd_dom_sf"/>
</dbReference>
<protein>
    <submittedName>
        <fullName evidence="6">Nmra-like family protein</fullName>
    </submittedName>
</protein>
<reference evidence="6" key="1">
    <citation type="submission" date="2023-01" db="EMBL/GenBank/DDBJ databases">
        <title>Colletotrichum chrysophilum M932 genome sequence.</title>
        <authorList>
            <person name="Baroncelli R."/>
        </authorList>
    </citation>
    <scope>NUCLEOTIDE SEQUENCE</scope>
    <source>
        <strain evidence="6">M932</strain>
    </source>
</reference>
<comment type="caution">
    <text evidence="6">The sequence shown here is derived from an EMBL/GenBank/DDBJ whole genome shotgun (WGS) entry which is preliminary data.</text>
</comment>
<dbReference type="InterPro" id="IPR008030">
    <property type="entry name" value="NmrA-like"/>
</dbReference>
<evidence type="ECO:0000259" key="5">
    <source>
        <dbReference type="Pfam" id="PF05368"/>
    </source>
</evidence>
<dbReference type="Pfam" id="PF05368">
    <property type="entry name" value="NmrA"/>
    <property type="match status" value="1"/>
</dbReference>
<dbReference type="Proteomes" id="UP001243330">
    <property type="component" value="Unassembled WGS sequence"/>
</dbReference>
<dbReference type="InterPro" id="IPR051609">
    <property type="entry name" value="NmrA/Isoflavone_reductase-like"/>
</dbReference>
<evidence type="ECO:0000256" key="4">
    <source>
        <dbReference type="SAM" id="MobiDB-lite"/>
    </source>
</evidence>
<comment type="similarity">
    <text evidence="1">Belongs to the NmrA-type oxidoreductase family. Isoflavone reductase subfamily.</text>
</comment>
<dbReference type="AlphaFoldDB" id="A0AAD9AKU3"/>
<evidence type="ECO:0000256" key="3">
    <source>
        <dbReference type="ARBA" id="ARBA00023002"/>
    </source>
</evidence>
<accession>A0AAD9AKU3</accession>
<evidence type="ECO:0000313" key="6">
    <source>
        <dbReference type="EMBL" id="KAK1847339.1"/>
    </source>
</evidence>
<dbReference type="PANTHER" id="PTHR47706">
    <property type="entry name" value="NMRA-LIKE FAMILY PROTEIN"/>
    <property type="match status" value="1"/>
</dbReference>
<dbReference type="PANTHER" id="PTHR47706:SF4">
    <property type="entry name" value="NMRA-LIKE DOMAIN-CONTAINING PROTEIN"/>
    <property type="match status" value="1"/>
</dbReference>
<dbReference type="Gene3D" id="3.40.50.720">
    <property type="entry name" value="NAD(P)-binding Rossmann-like Domain"/>
    <property type="match status" value="1"/>
</dbReference>
<sequence>MQPTSSSAGSSIDDIPSSFHELTHTKPTPIMTIIAVAGGTGPVGRTIVDGLVQHGGHKVFLLSRATRPPQDGVEYLAVNYPDIEGTAKILETNKIDTVISAMGVVTAEISVSQVQLVKAADRSSTTKRFVVSAYDMLHKREHIEDSPLAKFVFEAIDELDRTNLEYTRVVNGFFLDYFGMPHWKTYMHLWVNMVNVEKKWAVIPGDGSAKVNFIASQDMAKFIARLMDLDKWDKISSIIAETRSISEILEISEKARGAKFRVAYDDLKKLKSGKISFISDFPDIGLCEEESEKLFAILHYYAGTEQFLVPKETNIKPKFPDIVTKTAEEVIEGSWKGK</sequence>